<dbReference type="InterPro" id="IPR037068">
    <property type="entry name" value="DNA_primase_core_N_sf"/>
</dbReference>
<dbReference type="InterPro" id="IPR006295">
    <property type="entry name" value="DNA_primase_DnaG"/>
</dbReference>
<dbReference type="Pfam" id="PF13155">
    <property type="entry name" value="Toprim_2"/>
    <property type="match status" value="1"/>
</dbReference>
<dbReference type="InterPro" id="IPR034151">
    <property type="entry name" value="TOPRIM_DnaG_bac"/>
</dbReference>
<evidence type="ECO:0000313" key="14">
    <source>
        <dbReference type="EMBL" id="TLE10424.1"/>
    </source>
</evidence>
<evidence type="ECO:0000256" key="11">
    <source>
        <dbReference type="ARBA" id="ARBA00023125"/>
    </source>
</evidence>
<dbReference type="EMBL" id="JRPJ02000017">
    <property type="protein sequence ID" value="TLE10424.1"/>
    <property type="molecule type" value="Genomic_DNA"/>
</dbReference>
<dbReference type="SMART" id="SM00400">
    <property type="entry name" value="ZnF_CHCC"/>
    <property type="match status" value="1"/>
</dbReference>
<evidence type="ECO:0000256" key="10">
    <source>
        <dbReference type="ARBA" id="ARBA00022842"/>
    </source>
</evidence>
<dbReference type="Gene3D" id="3.40.1360.10">
    <property type="match status" value="1"/>
</dbReference>
<dbReference type="PANTHER" id="PTHR30313">
    <property type="entry name" value="DNA PRIMASE"/>
    <property type="match status" value="1"/>
</dbReference>
<evidence type="ECO:0000256" key="7">
    <source>
        <dbReference type="ARBA" id="ARBA00022723"/>
    </source>
</evidence>
<comment type="cofactor">
    <cofactor evidence="1">
        <name>Zn(2+)</name>
        <dbReference type="ChEBI" id="CHEBI:29105"/>
    </cofactor>
</comment>
<organism evidence="14 15">
    <name type="scientific">Helicobacter bilis</name>
    <dbReference type="NCBI Taxonomy" id="37372"/>
    <lineage>
        <taxon>Bacteria</taxon>
        <taxon>Pseudomonadati</taxon>
        <taxon>Campylobacterota</taxon>
        <taxon>Epsilonproteobacteria</taxon>
        <taxon>Campylobacterales</taxon>
        <taxon>Helicobacteraceae</taxon>
        <taxon>Helicobacter</taxon>
    </lineage>
</organism>
<evidence type="ECO:0000313" key="15">
    <source>
        <dbReference type="Proteomes" id="UP000029857"/>
    </source>
</evidence>
<dbReference type="NCBIfam" id="TIGR01391">
    <property type="entry name" value="dnaG"/>
    <property type="match status" value="1"/>
</dbReference>
<keyword evidence="5" id="KW-0548">Nucleotidyltransferase</keyword>
<dbReference type="GO" id="GO:0008270">
    <property type="term" value="F:zinc ion binding"/>
    <property type="evidence" value="ECO:0007669"/>
    <property type="project" value="UniProtKB-KW"/>
</dbReference>
<keyword evidence="10" id="KW-0460">Magnesium</keyword>
<evidence type="ECO:0000256" key="1">
    <source>
        <dbReference type="ARBA" id="ARBA00001947"/>
    </source>
</evidence>
<dbReference type="Pfam" id="PF08275">
    <property type="entry name" value="DNAG_N"/>
    <property type="match status" value="1"/>
</dbReference>
<dbReference type="GO" id="GO:0003899">
    <property type="term" value="F:DNA-directed RNA polymerase activity"/>
    <property type="evidence" value="ECO:0007669"/>
    <property type="project" value="InterPro"/>
</dbReference>
<dbReference type="Pfam" id="PF01807">
    <property type="entry name" value="Zn_ribbon_DnaG"/>
    <property type="match status" value="1"/>
</dbReference>
<keyword evidence="11" id="KW-0238">DNA-binding</keyword>
<dbReference type="AlphaFoldDB" id="A0A4U8UDJ1"/>
<evidence type="ECO:0000256" key="5">
    <source>
        <dbReference type="ARBA" id="ARBA00022695"/>
    </source>
</evidence>
<keyword evidence="12" id="KW-0804">Transcription</keyword>
<dbReference type="SUPFAM" id="SSF56731">
    <property type="entry name" value="DNA primase core"/>
    <property type="match status" value="1"/>
</dbReference>
<evidence type="ECO:0000256" key="2">
    <source>
        <dbReference type="ARBA" id="ARBA00022478"/>
    </source>
</evidence>
<evidence type="ECO:0000256" key="8">
    <source>
        <dbReference type="ARBA" id="ARBA00022771"/>
    </source>
</evidence>
<dbReference type="GO" id="GO:0003677">
    <property type="term" value="F:DNA binding"/>
    <property type="evidence" value="ECO:0007669"/>
    <property type="project" value="UniProtKB-KW"/>
</dbReference>
<keyword evidence="3" id="KW-0639">Primosome</keyword>
<gene>
    <name evidence="14" type="primary">dnaG</name>
    <name evidence="14" type="ORF">LS79_005825</name>
</gene>
<dbReference type="GO" id="GO:1990077">
    <property type="term" value="C:primosome complex"/>
    <property type="evidence" value="ECO:0007669"/>
    <property type="project" value="UniProtKB-KW"/>
</dbReference>
<dbReference type="InterPro" id="IPR036977">
    <property type="entry name" value="DNA_primase_Znf_CHC2"/>
</dbReference>
<keyword evidence="6" id="KW-0235">DNA replication</keyword>
<dbReference type="GO" id="GO:0006269">
    <property type="term" value="P:DNA replication, synthesis of primer"/>
    <property type="evidence" value="ECO:0007669"/>
    <property type="project" value="UniProtKB-KW"/>
</dbReference>
<protein>
    <submittedName>
        <fullName evidence="14">DNA primase</fullName>
    </submittedName>
</protein>
<dbReference type="PROSITE" id="PS50880">
    <property type="entry name" value="TOPRIM"/>
    <property type="match status" value="1"/>
</dbReference>
<comment type="caution">
    <text evidence="14">The sequence shown here is derived from an EMBL/GenBank/DDBJ whole genome shotgun (WGS) entry which is preliminary data.</text>
</comment>
<dbReference type="InterPro" id="IPR006171">
    <property type="entry name" value="TOPRIM_dom"/>
</dbReference>
<evidence type="ECO:0000256" key="3">
    <source>
        <dbReference type="ARBA" id="ARBA00022515"/>
    </source>
</evidence>
<dbReference type="GO" id="GO:0000428">
    <property type="term" value="C:DNA-directed RNA polymerase complex"/>
    <property type="evidence" value="ECO:0007669"/>
    <property type="project" value="UniProtKB-KW"/>
</dbReference>
<evidence type="ECO:0000256" key="9">
    <source>
        <dbReference type="ARBA" id="ARBA00022833"/>
    </source>
</evidence>
<evidence type="ECO:0000256" key="4">
    <source>
        <dbReference type="ARBA" id="ARBA00022679"/>
    </source>
</evidence>
<dbReference type="Gene3D" id="3.90.580.10">
    <property type="entry name" value="Zinc finger, CHC2-type domain"/>
    <property type="match status" value="1"/>
</dbReference>
<dbReference type="InterPro" id="IPR002694">
    <property type="entry name" value="Znf_CHC2"/>
</dbReference>
<accession>A0A4U8UDJ1</accession>
<keyword evidence="2" id="KW-0240">DNA-directed RNA polymerase</keyword>
<dbReference type="PANTHER" id="PTHR30313:SF2">
    <property type="entry name" value="DNA PRIMASE"/>
    <property type="match status" value="1"/>
</dbReference>
<dbReference type="Proteomes" id="UP000029857">
    <property type="component" value="Unassembled WGS sequence"/>
</dbReference>
<evidence type="ECO:0000256" key="12">
    <source>
        <dbReference type="ARBA" id="ARBA00023163"/>
    </source>
</evidence>
<dbReference type="GO" id="GO:0005737">
    <property type="term" value="C:cytoplasm"/>
    <property type="evidence" value="ECO:0007669"/>
    <property type="project" value="TreeGrafter"/>
</dbReference>
<feature type="domain" description="Toprim" evidence="13">
    <location>
        <begin position="243"/>
        <end position="324"/>
    </location>
</feature>
<evidence type="ECO:0000256" key="6">
    <source>
        <dbReference type="ARBA" id="ARBA00022705"/>
    </source>
</evidence>
<name>A0A4U8UDJ1_9HELI</name>
<dbReference type="SMART" id="SM00493">
    <property type="entry name" value="TOPRIM"/>
    <property type="match status" value="1"/>
</dbReference>
<keyword evidence="4" id="KW-0808">Transferase</keyword>
<dbReference type="InterPro" id="IPR013264">
    <property type="entry name" value="DNAG_N"/>
</dbReference>
<proteinExistence type="predicted"/>
<evidence type="ECO:0000259" key="13">
    <source>
        <dbReference type="PROSITE" id="PS50880"/>
    </source>
</evidence>
<dbReference type="FunFam" id="3.90.580.10:FF:000001">
    <property type="entry name" value="DNA primase"/>
    <property type="match status" value="1"/>
</dbReference>
<keyword evidence="7" id="KW-0479">Metal-binding</keyword>
<dbReference type="InterPro" id="IPR050219">
    <property type="entry name" value="DnaG_primase"/>
</dbReference>
<dbReference type="CDD" id="cd03364">
    <property type="entry name" value="TOPRIM_DnaG_primases"/>
    <property type="match status" value="1"/>
</dbReference>
<sequence length="324" mass="36651">MNLRKGYIMIENIDELKEQINIVDIISHYLPLKKNGSNYTACCPFHTEDTASFMVSPTKQIYHCFGCLVGGDAIKFVMQLQKIDYIEAIKEIANIIGFKLIYKNGKLDSLMQDNEIFLDYALSNQQHIMQIALNRGISEAVIKEFCIGYGGEDFEIRNLSENKKEALQSGILFESNNGYKSMFSKRLIIPIFDANGKCVAFSGRSLDSKQNPKYINSKQTKLYNKSKILFGYDKAKKHIAKEKSVYIVEGYFDVLALHTMGFKNSVGICGTAFTKEHIALLTKYDDISINLALDNDSAGMSATLRAINILIQYELYNSFSKPLH</sequence>
<reference evidence="14 15" key="1">
    <citation type="journal article" date="2014" name="Genome Announc.">
        <title>Draft genome sequences of eight enterohepatic helicobacter species isolated from both laboratory and wild rodents.</title>
        <authorList>
            <person name="Sheh A."/>
            <person name="Shen Z."/>
            <person name="Fox J.G."/>
        </authorList>
    </citation>
    <scope>NUCLEOTIDE SEQUENCE [LARGE SCALE GENOMIC DNA]</scope>
    <source>
        <strain evidence="14 15">ATCC 49320</strain>
    </source>
</reference>
<dbReference type="SUPFAM" id="SSF57783">
    <property type="entry name" value="Zinc beta-ribbon"/>
    <property type="match status" value="1"/>
</dbReference>
<keyword evidence="8" id="KW-0863">Zinc-finger</keyword>
<keyword evidence="9" id="KW-0862">Zinc</keyword>
<dbReference type="Gene3D" id="3.90.980.10">
    <property type="entry name" value="DNA primase, catalytic core, N-terminal domain"/>
    <property type="match status" value="1"/>
</dbReference>